<keyword evidence="1" id="KW-0677">Repeat</keyword>
<dbReference type="Pfam" id="PF19127">
    <property type="entry name" value="Choline_bind_3"/>
    <property type="match status" value="1"/>
</dbReference>
<feature type="signal peptide" evidence="3">
    <location>
        <begin position="1"/>
        <end position="21"/>
    </location>
</feature>
<proteinExistence type="predicted"/>
<accession>A0A964RMZ5</accession>
<dbReference type="PROSITE" id="PS51170">
    <property type="entry name" value="CW"/>
    <property type="match status" value="2"/>
</dbReference>
<dbReference type="RefSeq" id="WP_160359720.1">
    <property type="nucleotide sequence ID" value="NZ_WSRQ01000023.1"/>
</dbReference>
<organism evidence="4 5">
    <name type="scientific">Clostridium chromiireducens</name>
    <dbReference type="NCBI Taxonomy" id="225345"/>
    <lineage>
        <taxon>Bacteria</taxon>
        <taxon>Bacillati</taxon>
        <taxon>Bacillota</taxon>
        <taxon>Clostridia</taxon>
        <taxon>Eubacteriales</taxon>
        <taxon>Clostridiaceae</taxon>
        <taxon>Clostridium</taxon>
    </lineage>
</organism>
<dbReference type="Gene3D" id="2.10.270.10">
    <property type="entry name" value="Cholin Binding"/>
    <property type="match status" value="1"/>
</dbReference>
<keyword evidence="3" id="KW-0732">Signal</keyword>
<comment type="caution">
    <text evidence="4">The sequence shown here is derived from an EMBL/GenBank/DDBJ whole genome shotgun (WGS) entry which is preliminary data.</text>
</comment>
<feature type="repeat" description="Cell wall-binding" evidence="2">
    <location>
        <begin position="47"/>
        <end position="66"/>
    </location>
</feature>
<gene>
    <name evidence="4" type="ORF">GKZ28_14420</name>
</gene>
<feature type="repeat" description="Cell wall-binding" evidence="2">
    <location>
        <begin position="68"/>
        <end position="87"/>
    </location>
</feature>
<dbReference type="AlphaFoldDB" id="A0A964RMZ5"/>
<protein>
    <recommendedName>
        <fullName evidence="6">Autolysin</fullName>
    </recommendedName>
</protein>
<dbReference type="SUPFAM" id="SSF69360">
    <property type="entry name" value="Cell wall binding repeat"/>
    <property type="match status" value="1"/>
</dbReference>
<feature type="chain" id="PRO_5039546242" description="Autolysin" evidence="3">
    <location>
        <begin position="22"/>
        <end position="250"/>
    </location>
</feature>
<dbReference type="EMBL" id="WSRQ01000023">
    <property type="protein sequence ID" value="MVX64889.1"/>
    <property type="molecule type" value="Genomic_DNA"/>
</dbReference>
<evidence type="ECO:0000256" key="3">
    <source>
        <dbReference type="SAM" id="SignalP"/>
    </source>
</evidence>
<sequence>MIKRNIIISCAIALTITGAFGQTANATTNGWNQSNGGWYYYQNNSFKTGWIQDSSNWYYLNPSTGAMQTGWINDKGTWYYLDSSGVMLSSTTVGVYVLGANGACINPNGESTSTTTTSQTGTLEAGKSASEIKEILKDKYGFIDYNDGFVLNPAGENRSHKGDYVNDQIVTHEITDNKKVFILVKYDSETISIFKDILNMIFPNKADEAYSLLADFRQSGGSSKTYNFYGKTITIYGSADGHTTQWNISE</sequence>
<evidence type="ECO:0000256" key="2">
    <source>
        <dbReference type="PROSITE-ProRule" id="PRU00591"/>
    </source>
</evidence>
<dbReference type="InterPro" id="IPR018337">
    <property type="entry name" value="Cell_wall/Cho-bd_repeat"/>
</dbReference>
<name>A0A964RMZ5_9CLOT</name>
<reference evidence="4" key="1">
    <citation type="submission" date="2019-12" db="EMBL/GenBank/DDBJ databases">
        <title>Microbes associate with the intestines of laboratory mice.</title>
        <authorList>
            <person name="Navarre W."/>
            <person name="Wong E."/>
        </authorList>
    </citation>
    <scope>NUCLEOTIDE SEQUENCE</scope>
    <source>
        <strain evidence="4">NM79_F5</strain>
    </source>
</reference>
<evidence type="ECO:0000313" key="5">
    <source>
        <dbReference type="Proteomes" id="UP000656077"/>
    </source>
</evidence>
<evidence type="ECO:0008006" key="6">
    <source>
        <dbReference type="Google" id="ProtNLM"/>
    </source>
</evidence>
<evidence type="ECO:0000313" key="4">
    <source>
        <dbReference type="EMBL" id="MVX64889.1"/>
    </source>
</evidence>
<evidence type="ECO:0000256" key="1">
    <source>
        <dbReference type="ARBA" id="ARBA00022737"/>
    </source>
</evidence>
<dbReference type="Proteomes" id="UP000656077">
    <property type="component" value="Unassembled WGS sequence"/>
</dbReference>